<feature type="domain" description="Amidohydrolase 3" evidence="1">
    <location>
        <begin position="45"/>
        <end position="486"/>
    </location>
</feature>
<dbReference type="InterPro" id="IPR011059">
    <property type="entry name" value="Metal-dep_hydrolase_composite"/>
</dbReference>
<dbReference type="PIRSF" id="PIRSF006453">
    <property type="entry name" value="FwdA"/>
    <property type="match status" value="1"/>
</dbReference>
<proteinExistence type="predicted"/>
<protein>
    <submittedName>
        <fullName evidence="2">Formylmethanofuran dehydrogenase subunit A</fullName>
        <ecNumber evidence="2">1.2.7.12</ecNumber>
    </submittedName>
</protein>
<evidence type="ECO:0000259" key="1">
    <source>
        <dbReference type="Pfam" id="PF07969"/>
    </source>
</evidence>
<dbReference type="Gene3D" id="2.30.40.10">
    <property type="entry name" value="Urease, subunit C, domain 1"/>
    <property type="match status" value="1"/>
</dbReference>
<dbReference type="Pfam" id="PF07969">
    <property type="entry name" value="Amidohydro_3"/>
    <property type="match status" value="1"/>
</dbReference>
<dbReference type="RefSeq" id="WP_259057456.1">
    <property type="nucleotide sequence ID" value="NZ_JANUCT010000023.1"/>
</dbReference>
<dbReference type="SUPFAM" id="SSF51338">
    <property type="entry name" value="Composite domain of metallo-dependent hydrolases"/>
    <property type="match status" value="2"/>
</dbReference>
<dbReference type="GO" id="GO:0018493">
    <property type="term" value="F:formylmethanofuran dehydrogenase activity"/>
    <property type="evidence" value="ECO:0007669"/>
    <property type="project" value="UniProtKB-EC"/>
</dbReference>
<dbReference type="EMBL" id="JANUCT010000023">
    <property type="protein sequence ID" value="MCS3904461.1"/>
    <property type="molecule type" value="Genomic_DNA"/>
</dbReference>
<dbReference type="PANTHER" id="PTHR11647">
    <property type="entry name" value="HYDRANTOINASE/DIHYDROPYRIMIDINASE FAMILY MEMBER"/>
    <property type="match status" value="1"/>
</dbReference>
<dbReference type="EC" id="1.2.7.12" evidence="2"/>
<dbReference type="NCBIfam" id="TIGR03121">
    <property type="entry name" value="one_C_dehyd_A"/>
    <property type="match status" value="1"/>
</dbReference>
<keyword evidence="3" id="KW-1185">Reference proteome</keyword>
<dbReference type="InterPro" id="IPR050378">
    <property type="entry name" value="Metallo-dep_Hydrolases_sf"/>
</dbReference>
<dbReference type="GO" id="GO:0016810">
    <property type="term" value="F:hydrolase activity, acting on carbon-nitrogen (but not peptide) bonds"/>
    <property type="evidence" value="ECO:0007669"/>
    <property type="project" value="InterPro"/>
</dbReference>
<dbReference type="AlphaFoldDB" id="A0AAE3HLD3"/>
<dbReference type="SUPFAM" id="SSF51556">
    <property type="entry name" value="Metallo-dependent hydrolases"/>
    <property type="match status" value="1"/>
</dbReference>
<gene>
    <name evidence="2" type="ORF">J2T55_002497</name>
</gene>
<reference evidence="2" key="1">
    <citation type="submission" date="2022-08" db="EMBL/GenBank/DDBJ databases">
        <title>Genomic Encyclopedia of Type Strains, Phase III (KMG-III): the genomes of soil and plant-associated and newly described type strains.</title>
        <authorList>
            <person name="Whitman W."/>
        </authorList>
    </citation>
    <scope>NUCLEOTIDE SEQUENCE</scope>
    <source>
        <strain evidence="2">HMT 1</strain>
    </source>
</reference>
<dbReference type="InterPro" id="IPR032466">
    <property type="entry name" value="Metal_Hydrolase"/>
</dbReference>
<accession>A0AAE3HLD3</accession>
<organism evidence="2 3">
    <name type="scientific">Methylohalomonas lacus</name>
    <dbReference type="NCBI Taxonomy" id="398773"/>
    <lineage>
        <taxon>Bacteria</taxon>
        <taxon>Pseudomonadati</taxon>
        <taxon>Pseudomonadota</taxon>
        <taxon>Gammaproteobacteria</taxon>
        <taxon>Methylohalomonadales</taxon>
        <taxon>Methylohalomonadaceae</taxon>
        <taxon>Methylohalomonas</taxon>
    </lineage>
</organism>
<evidence type="ECO:0000313" key="3">
    <source>
        <dbReference type="Proteomes" id="UP001204445"/>
    </source>
</evidence>
<comment type="caution">
    <text evidence="2">The sequence shown here is derived from an EMBL/GenBank/DDBJ whole genome shotgun (WGS) entry which is preliminary data.</text>
</comment>
<dbReference type="InterPro" id="IPR013108">
    <property type="entry name" value="Amidohydro_3"/>
</dbReference>
<sequence length="556" mass="61319">MLIKLASATVYDPVNGVNAEVRDIYIRDGRIISQPGADETIDEHYDLKGYAVMAGAIDIHTHIGGGKLNLARMLLPEDHRDDPVPATRLTHSGCGHAVPATPTAGYRYAELGYTACFEPAMLPSNARQTHLELADTPMVDKGAYALLGSDDYLLRMLKSGKEQEAINDYVAWTLQATQSLAIKVVNPGGINAFKFNQRQMDIDEPNSHYGVTPRQILTALSRAVHELGVTHPLHVHGCNLGVPGNVDTTLSTINGSDGLPLHLTHIQFHSYGTEGDRAFSSGAAQIAEAVNRNKNVSIDVGQIMFGQTVTASGDTMKQHAAHKHASPNKWIAMDIECDAGCGVVPFKYKDKNFVNALQWAIGLELFLMVDDPWRIFLTTDHPNGAPFTTYPHLIRLLMDKSFRDEQLKRIHPDAAALSTVGSLSREYSLYEIAIMTRAAPAKSLGLQDYGHLAPGAVADITVYKPHRNAETMFEKPEYVFKDGRLIVKRGKVVRVVAGGTHTVRPEYDSGVEKDLKRYFDRYHTMQLDNFRVADSEITDTGINRLIVQPTRARTRS</sequence>
<dbReference type="Proteomes" id="UP001204445">
    <property type="component" value="Unassembled WGS sequence"/>
</dbReference>
<dbReference type="InterPro" id="IPR012027">
    <property type="entry name" value="Formylmethanofuran_DH_asu"/>
</dbReference>
<evidence type="ECO:0000313" key="2">
    <source>
        <dbReference type="EMBL" id="MCS3904461.1"/>
    </source>
</evidence>
<name>A0AAE3HLD3_9GAMM</name>
<keyword evidence="2" id="KW-0560">Oxidoreductase</keyword>
<dbReference type="PANTHER" id="PTHR11647:SF1">
    <property type="entry name" value="COLLAPSIN RESPONSE MEDIATOR PROTEIN"/>
    <property type="match status" value="1"/>
</dbReference>